<protein>
    <submittedName>
        <fullName evidence="1">Uncharacterized protein</fullName>
    </submittedName>
</protein>
<dbReference type="Proteomes" id="UP000054359">
    <property type="component" value="Unassembled WGS sequence"/>
</dbReference>
<dbReference type="AlphaFoldDB" id="A0A087TBS6"/>
<gene>
    <name evidence="1" type="ORF">X975_07938</name>
</gene>
<accession>A0A087TBS6</accession>
<organism evidence="1 2">
    <name type="scientific">Stegodyphus mimosarum</name>
    <name type="common">African social velvet spider</name>
    <dbReference type="NCBI Taxonomy" id="407821"/>
    <lineage>
        <taxon>Eukaryota</taxon>
        <taxon>Metazoa</taxon>
        <taxon>Ecdysozoa</taxon>
        <taxon>Arthropoda</taxon>
        <taxon>Chelicerata</taxon>
        <taxon>Arachnida</taxon>
        <taxon>Araneae</taxon>
        <taxon>Araneomorphae</taxon>
        <taxon>Entelegynae</taxon>
        <taxon>Eresoidea</taxon>
        <taxon>Eresidae</taxon>
        <taxon>Stegodyphus</taxon>
    </lineage>
</organism>
<dbReference type="EMBL" id="KK114494">
    <property type="protein sequence ID" value="KFM62565.1"/>
    <property type="molecule type" value="Genomic_DNA"/>
</dbReference>
<sequence>MGAKVEGKIFQLFSHFPSEIFWMRKVKILAHLFYLCSFCLQAFHKILSITSRASSVKAVLRTKFCTLHSLQEKSE</sequence>
<name>A0A087TBS6_STEMI</name>
<evidence type="ECO:0000313" key="2">
    <source>
        <dbReference type="Proteomes" id="UP000054359"/>
    </source>
</evidence>
<proteinExistence type="predicted"/>
<evidence type="ECO:0000313" key="1">
    <source>
        <dbReference type="EMBL" id="KFM62565.1"/>
    </source>
</evidence>
<feature type="non-terminal residue" evidence="1">
    <location>
        <position position="75"/>
    </location>
</feature>
<reference evidence="1 2" key="1">
    <citation type="submission" date="2013-11" db="EMBL/GenBank/DDBJ databases">
        <title>Genome sequencing of Stegodyphus mimosarum.</title>
        <authorList>
            <person name="Bechsgaard J."/>
        </authorList>
    </citation>
    <scope>NUCLEOTIDE SEQUENCE [LARGE SCALE GENOMIC DNA]</scope>
</reference>
<keyword evidence="2" id="KW-1185">Reference proteome</keyword>